<dbReference type="SUPFAM" id="SSF52518">
    <property type="entry name" value="Thiamin diphosphate-binding fold (THDP-binding)"/>
    <property type="match status" value="1"/>
</dbReference>
<evidence type="ECO:0000256" key="3">
    <source>
        <dbReference type="ARBA" id="ARBA00022679"/>
    </source>
</evidence>
<comment type="subunit">
    <text evidence="2">Homodimer.</text>
</comment>
<dbReference type="InterPro" id="IPR005477">
    <property type="entry name" value="Dxylulose-5-P_synthase"/>
</dbReference>
<dbReference type="EMBL" id="AMCI01004793">
    <property type="protein sequence ID" value="EJW97380.1"/>
    <property type="molecule type" value="Genomic_DNA"/>
</dbReference>
<reference evidence="6" key="1">
    <citation type="journal article" date="2012" name="PLoS ONE">
        <title>Gene sets for utilization of primary and secondary nutrition supplies in the distal gut of endangered iberian lynx.</title>
        <authorList>
            <person name="Alcaide M."/>
            <person name="Messina E."/>
            <person name="Richter M."/>
            <person name="Bargiela R."/>
            <person name="Peplies J."/>
            <person name="Huws S.A."/>
            <person name="Newbold C.J."/>
            <person name="Golyshin P.N."/>
            <person name="Simon M.A."/>
            <person name="Lopez G."/>
            <person name="Yakimov M.M."/>
            <person name="Ferrer M."/>
        </authorList>
    </citation>
    <scope>NUCLEOTIDE SEQUENCE</scope>
</reference>
<keyword evidence="3" id="KW-0808">Transferase</keyword>
<evidence type="ECO:0000256" key="4">
    <source>
        <dbReference type="ARBA" id="ARBA00022842"/>
    </source>
</evidence>
<dbReference type="PANTHER" id="PTHR43322">
    <property type="entry name" value="1-D-DEOXYXYLULOSE 5-PHOSPHATE SYNTHASE-RELATED"/>
    <property type="match status" value="1"/>
</dbReference>
<keyword evidence="5" id="KW-0786">Thiamine pyrophosphate</keyword>
<evidence type="ECO:0000313" key="6">
    <source>
        <dbReference type="EMBL" id="EJW97380.1"/>
    </source>
</evidence>
<dbReference type="GO" id="GO:0008661">
    <property type="term" value="F:1-deoxy-D-xylulose-5-phosphate synthase activity"/>
    <property type="evidence" value="ECO:0007669"/>
    <property type="project" value="InterPro"/>
</dbReference>
<proteinExistence type="predicted"/>
<evidence type="ECO:0000256" key="1">
    <source>
        <dbReference type="ARBA" id="ARBA00001946"/>
    </source>
</evidence>
<sequence>MIVVLNDNEMSISKNVGAMSEYLYQLRTGETYNKIKADIEGWLKNMDFGTDVLKAVRRLKGSVKYLMVPSSIFEELGYTYLGPIDGHDLNALQDVFQAAKKIDGPVLVHVLTKKGQRIRSGGEQS</sequence>
<dbReference type="InterPro" id="IPR029061">
    <property type="entry name" value="THDP-binding"/>
</dbReference>
<protein>
    <submittedName>
        <fullName evidence="6">Deoxyxylulose-5-phosphate synthase</fullName>
    </submittedName>
</protein>
<comment type="caution">
    <text evidence="6">The sequence shown here is derived from an EMBL/GenBank/DDBJ whole genome shotgun (WGS) entry which is preliminary data.</text>
</comment>
<keyword evidence="4" id="KW-0460">Magnesium</keyword>
<name>J9CBQ1_9ZZZZ</name>
<evidence type="ECO:0000256" key="5">
    <source>
        <dbReference type="ARBA" id="ARBA00023052"/>
    </source>
</evidence>
<dbReference type="PANTHER" id="PTHR43322:SF5">
    <property type="entry name" value="1-DEOXY-D-XYLULOSE-5-PHOSPHATE SYNTHASE, CHLOROPLASTIC"/>
    <property type="match status" value="1"/>
</dbReference>
<dbReference type="GO" id="GO:0019288">
    <property type="term" value="P:isopentenyl diphosphate biosynthetic process, methylerythritol 4-phosphate pathway"/>
    <property type="evidence" value="ECO:0007669"/>
    <property type="project" value="TreeGrafter"/>
</dbReference>
<comment type="cofactor">
    <cofactor evidence="1">
        <name>Mg(2+)</name>
        <dbReference type="ChEBI" id="CHEBI:18420"/>
    </cofactor>
</comment>
<dbReference type="Pfam" id="PF13292">
    <property type="entry name" value="DXP_synthase_N"/>
    <property type="match status" value="1"/>
</dbReference>
<dbReference type="GO" id="GO:0016114">
    <property type="term" value="P:terpenoid biosynthetic process"/>
    <property type="evidence" value="ECO:0007669"/>
    <property type="project" value="InterPro"/>
</dbReference>
<accession>J9CBQ1</accession>
<dbReference type="Gene3D" id="3.40.50.970">
    <property type="match status" value="1"/>
</dbReference>
<evidence type="ECO:0000256" key="2">
    <source>
        <dbReference type="ARBA" id="ARBA00011738"/>
    </source>
</evidence>
<gene>
    <name evidence="6" type="ORF">EVA_14512</name>
</gene>
<organism evidence="6">
    <name type="scientific">gut metagenome</name>
    <dbReference type="NCBI Taxonomy" id="749906"/>
    <lineage>
        <taxon>unclassified sequences</taxon>
        <taxon>metagenomes</taxon>
        <taxon>organismal metagenomes</taxon>
    </lineage>
</organism>
<dbReference type="AlphaFoldDB" id="J9CBQ1"/>
<dbReference type="GO" id="GO:0005829">
    <property type="term" value="C:cytosol"/>
    <property type="evidence" value="ECO:0007669"/>
    <property type="project" value="TreeGrafter"/>
</dbReference>